<dbReference type="OrthoDB" id="9781305at2"/>
<evidence type="ECO:0000256" key="11">
    <source>
        <dbReference type="ARBA" id="ARBA00022840"/>
    </source>
</evidence>
<evidence type="ECO:0000256" key="15">
    <source>
        <dbReference type="ARBA" id="ARBA00040883"/>
    </source>
</evidence>
<dbReference type="NCBIfam" id="TIGR00671">
    <property type="entry name" value="baf"/>
    <property type="match status" value="1"/>
</dbReference>
<feature type="binding site" evidence="16">
    <location>
        <begin position="98"/>
        <end position="101"/>
    </location>
    <ligand>
        <name>substrate</name>
    </ligand>
</feature>
<keyword evidence="16" id="KW-0479">Metal-binding</keyword>
<protein>
    <recommendedName>
        <fullName evidence="15 16">Type III pantothenate kinase</fullName>
        <ecNumber evidence="6 16">2.7.1.33</ecNumber>
    </recommendedName>
    <alternativeName>
        <fullName evidence="16">PanK-III</fullName>
    </alternativeName>
    <alternativeName>
        <fullName evidence="16">Pantothenic acid kinase</fullName>
    </alternativeName>
</protein>
<dbReference type="GO" id="GO:0015937">
    <property type="term" value="P:coenzyme A biosynthetic process"/>
    <property type="evidence" value="ECO:0007669"/>
    <property type="project" value="UniProtKB-UniRule"/>
</dbReference>
<keyword evidence="12 16" id="KW-0630">Potassium</keyword>
<comment type="caution">
    <text evidence="17">The sequence shown here is derived from an EMBL/GenBank/DDBJ whole genome shotgun (WGS) entry which is preliminary data.</text>
</comment>
<name>A0A2G1VA41_9GAMM</name>
<dbReference type="EMBL" id="NTFI01000017">
    <property type="protein sequence ID" value="PHQ23562.1"/>
    <property type="molecule type" value="Genomic_DNA"/>
</dbReference>
<evidence type="ECO:0000256" key="1">
    <source>
        <dbReference type="ARBA" id="ARBA00001206"/>
    </source>
</evidence>
<comment type="function">
    <text evidence="16">Catalyzes the phosphorylation of pantothenate (Pan), the first step in CoA biosynthesis.</text>
</comment>
<comment type="subcellular location">
    <subcellularLocation>
        <location evidence="3 16">Cytoplasm</location>
    </subcellularLocation>
</comment>
<feature type="binding site" evidence="16">
    <location>
        <position position="120"/>
    </location>
    <ligand>
        <name>K(+)</name>
        <dbReference type="ChEBI" id="CHEBI:29103"/>
    </ligand>
</feature>
<dbReference type="HAMAP" id="MF_01274">
    <property type="entry name" value="Pantothen_kinase_3"/>
    <property type="match status" value="1"/>
</dbReference>
<dbReference type="GO" id="GO:0005524">
    <property type="term" value="F:ATP binding"/>
    <property type="evidence" value="ECO:0007669"/>
    <property type="project" value="UniProtKB-UniRule"/>
</dbReference>
<dbReference type="PANTHER" id="PTHR34265:SF1">
    <property type="entry name" value="TYPE III PANTOTHENATE KINASE"/>
    <property type="match status" value="1"/>
</dbReference>
<comment type="catalytic activity">
    <reaction evidence="1 16">
        <text>(R)-pantothenate + ATP = (R)-4'-phosphopantothenate + ADP + H(+)</text>
        <dbReference type="Rhea" id="RHEA:16373"/>
        <dbReference type="ChEBI" id="CHEBI:10986"/>
        <dbReference type="ChEBI" id="CHEBI:15378"/>
        <dbReference type="ChEBI" id="CHEBI:29032"/>
        <dbReference type="ChEBI" id="CHEBI:30616"/>
        <dbReference type="ChEBI" id="CHEBI:456216"/>
        <dbReference type="EC" id="2.7.1.33"/>
    </reaction>
</comment>
<evidence type="ECO:0000256" key="2">
    <source>
        <dbReference type="ARBA" id="ARBA00001958"/>
    </source>
</evidence>
<evidence type="ECO:0000256" key="8">
    <source>
        <dbReference type="ARBA" id="ARBA00022679"/>
    </source>
</evidence>
<comment type="similarity">
    <text evidence="14 16">Belongs to the type III pantothenate kinase family.</text>
</comment>
<evidence type="ECO:0000256" key="5">
    <source>
        <dbReference type="ARBA" id="ARBA00011738"/>
    </source>
</evidence>
<evidence type="ECO:0000256" key="6">
    <source>
        <dbReference type="ARBA" id="ARBA00012102"/>
    </source>
</evidence>
<evidence type="ECO:0000256" key="16">
    <source>
        <dbReference type="HAMAP-Rule" id="MF_01274"/>
    </source>
</evidence>
<dbReference type="UniPathway" id="UPA00241">
    <property type="reaction ID" value="UER00352"/>
</dbReference>
<dbReference type="GO" id="GO:0046872">
    <property type="term" value="F:metal ion binding"/>
    <property type="evidence" value="ECO:0007669"/>
    <property type="project" value="UniProtKB-KW"/>
</dbReference>
<keyword evidence="8 16" id="KW-0808">Transferase</keyword>
<dbReference type="InterPro" id="IPR043129">
    <property type="entry name" value="ATPase_NBD"/>
</dbReference>
<dbReference type="CDD" id="cd24015">
    <property type="entry name" value="ASKHA_NBD_PanK-III"/>
    <property type="match status" value="1"/>
</dbReference>
<dbReference type="Proteomes" id="UP000229044">
    <property type="component" value="Unassembled WGS sequence"/>
</dbReference>
<keyword evidence="13 16" id="KW-0173">Coenzyme A biosynthesis</keyword>
<evidence type="ECO:0000256" key="9">
    <source>
        <dbReference type="ARBA" id="ARBA00022741"/>
    </source>
</evidence>
<evidence type="ECO:0000256" key="4">
    <source>
        <dbReference type="ARBA" id="ARBA00005225"/>
    </source>
</evidence>
<proteinExistence type="inferred from homology"/>
<keyword evidence="9 16" id="KW-0547">Nucleotide-binding</keyword>
<comment type="subunit">
    <text evidence="5 16">Homodimer.</text>
</comment>
<feature type="active site" description="Proton acceptor" evidence="16">
    <location>
        <position position="100"/>
    </location>
</feature>
<keyword evidence="7 16" id="KW-0963">Cytoplasm</keyword>
<gene>
    <name evidence="16" type="primary">coaX</name>
    <name evidence="17" type="ORF">CLH62_20710</name>
</gene>
<keyword evidence="11 16" id="KW-0067">ATP-binding</keyword>
<feature type="binding site" evidence="16">
    <location>
        <begin position="6"/>
        <end position="13"/>
    </location>
    <ligand>
        <name>ATP</name>
        <dbReference type="ChEBI" id="CHEBI:30616"/>
    </ligand>
</feature>
<evidence type="ECO:0000256" key="13">
    <source>
        <dbReference type="ARBA" id="ARBA00022993"/>
    </source>
</evidence>
<comment type="pathway">
    <text evidence="4 16">Cofactor biosynthesis; coenzyme A biosynthesis; CoA from (R)-pantothenate: step 1/5.</text>
</comment>
<evidence type="ECO:0000256" key="7">
    <source>
        <dbReference type="ARBA" id="ARBA00022490"/>
    </source>
</evidence>
<comment type="cofactor">
    <cofactor evidence="2">
        <name>K(+)</name>
        <dbReference type="ChEBI" id="CHEBI:29103"/>
    </cofactor>
</comment>
<dbReference type="EC" id="2.7.1.33" evidence="6 16"/>
<dbReference type="Pfam" id="PF03309">
    <property type="entry name" value="Pan_kinase"/>
    <property type="match status" value="1"/>
</dbReference>
<evidence type="ECO:0000256" key="3">
    <source>
        <dbReference type="ARBA" id="ARBA00004496"/>
    </source>
</evidence>
<dbReference type="GO" id="GO:0004594">
    <property type="term" value="F:pantothenate kinase activity"/>
    <property type="evidence" value="ECO:0007669"/>
    <property type="project" value="UniProtKB-UniRule"/>
</dbReference>
<sequence>MKLYVDAGNTRLKWCLEEAGTTVANGAGVLDEENPFPGLAGYASGIRGIAVSTVASEEKRERLLGYLAVLSKVPARCYWSEPERGGLQNAYSDYDRMGADRWHGMYGAWLDHKQGFVVVDAGSAVTVDFVNQCGRHLGGYILPGLQMMFRSLKTDAARIGFDPEQVLETGPGKSTGECVNHGLAWLSDAMIARIRWDAQAFGLADVLVTGGDADRLIRLGLTGIHRPDLVLAGLRAIADEETS</sequence>
<organism evidence="17 18">
    <name type="scientific">Marinobacter guineae</name>
    <dbReference type="NCBI Taxonomy" id="432303"/>
    <lineage>
        <taxon>Bacteria</taxon>
        <taxon>Pseudomonadati</taxon>
        <taxon>Pseudomonadota</taxon>
        <taxon>Gammaproteobacteria</taxon>
        <taxon>Pseudomonadales</taxon>
        <taxon>Marinobacteraceae</taxon>
        <taxon>Marinobacter</taxon>
    </lineage>
</organism>
<comment type="cofactor">
    <cofactor evidence="16">
        <name>NH4(+)</name>
        <dbReference type="ChEBI" id="CHEBI:28938"/>
    </cofactor>
    <cofactor evidence="16">
        <name>K(+)</name>
        <dbReference type="ChEBI" id="CHEBI:29103"/>
    </cofactor>
    <text evidence="16">A monovalent cation. Ammonium or potassium.</text>
</comment>
<evidence type="ECO:0000256" key="10">
    <source>
        <dbReference type="ARBA" id="ARBA00022777"/>
    </source>
</evidence>
<evidence type="ECO:0000313" key="17">
    <source>
        <dbReference type="EMBL" id="PHQ23562.1"/>
    </source>
</evidence>
<accession>A0A2G1VA41</accession>
<evidence type="ECO:0000256" key="12">
    <source>
        <dbReference type="ARBA" id="ARBA00022958"/>
    </source>
</evidence>
<keyword evidence="10 16" id="KW-0418">Kinase</keyword>
<evidence type="ECO:0000313" key="18">
    <source>
        <dbReference type="Proteomes" id="UP000229044"/>
    </source>
</evidence>
<reference evidence="17 18" key="1">
    <citation type="submission" date="2017-09" db="EMBL/GenBank/DDBJ databases">
        <title>The draft genome sequences of Marinobacter guineae M3B.</title>
        <authorList>
            <person name="Cao J."/>
        </authorList>
    </citation>
    <scope>NUCLEOTIDE SEQUENCE [LARGE SCALE GENOMIC DNA]</scope>
    <source>
        <strain evidence="17 18">M3B</strain>
    </source>
</reference>
<dbReference type="GO" id="GO:0005737">
    <property type="term" value="C:cytoplasm"/>
    <property type="evidence" value="ECO:0007669"/>
    <property type="project" value="UniProtKB-SubCell"/>
</dbReference>
<dbReference type="PANTHER" id="PTHR34265">
    <property type="entry name" value="TYPE III PANTOTHENATE KINASE"/>
    <property type="match status" value="1"/>
</dbReference>
<feature type="binding site" evidence="16">
    <location>
        <position position="123"/>
    </location>
    <ligand>
        <name>ATP</name>
        <dbReference type="ChEBI" id="CHEBI:30616"/>
    </ligand>
</feature>
<dbReference type="SUPFAM" id="SSF53067">
    <property type="entry name" value="Actin-like ATPase domain"/>
    <property type="match status" value="2"/>
</dbReference>
<feature type="binding site" evidence="16">
    <location>
        <position position="175"/>
    </location>
    <ligand>
        <name>substrate</name>
    </ligand>
</feature>
<feature type="binding site" evidence="16">
    <location>
        <position position="91"/>
    </location>
    <ligand>
        <name>substrate</name>
    </ligand>
</feature>
<dbReference type="InterPro" id="IPR004619">
    <property type="entry name" value="Type_III_PanK"/>
</dbReference>
<keyword evidence="18" id="KW-1185">Reference proteome</keyword>
<dbReference type="AlphaFoldDB" id="A0A2G1VA41"/>
<dbReference type="Gene3D" id="3.30.420.40">
    <property type="match status" value="2"/>
</dbReference>
<dbReference type="RefSeq" id="WP_099620063.1">
    <property type="nucleotide sequence ID" value="NZ_KZ319347.1"/>
</dbReference>
<evidence type="ECO:0000256" key="14">
    <source>
        <dbReference type="ARBA" id="ARBA00038036"/>
    </source>
</evidence>